<evidence type="ECO:0000256" key="1">
    <source>
        <dbReference type="SAM" id="MobiDB-lite"/>
    </source>
</evidence>
<reference evidence="2 3" key="1">
    <citation type="journal article" date="2020" name="Genomics">
        <title>Complete, high-quality genomes from long-read metagenomic sequencing of two wolf lichen thalli reveals enigmatic genome architecture.</title>
        <authorList>
            <person name="McKenzie S.K."/>
            <person name="Walston R.F."/>
            <person name="Allen J.L."/>
        </authorList>
    </citation>
    <scope>NUCLEOTIDE SEQUENCE [LARGE SCALE GENOMIC DNA]</scope>
    <source>
        <strain evidence="2">WasteWater1</strain>
    </source>
</reference>
<evidence type="ECO:0000313" key="2">
    <source>
        <dbReference type="EMBL" id="KAF6226269.1"/>
    </source>
</evidence>
<dbReference type="EMBL" id="JACCJB010000006">
    <property type="protein sequence ID" value="KAF6226269.1"/>
    <property type="molecule type" value="Genomic_DNA"/>
</dbReference>
<dbReference type="AlphaFoldDB" id="A0A8H6CN32"/>
<dbReference type="RefSeq" id="XP_037154822.1">
    <property type="nucleotide sequence ID" value="XM_037299996.1"/>
</dbReference>
<protein>
    <submittedName>
        <fullName evidence="2">Uncharacterized protein</fullName>
    </submittedName>
</protein>
<evidence type="ECO:0000313" key="3">
    <source>
        <dbReference type="Proteomes" id="UP000593566"/>
    </source>
</evidence>
<organism evidence="2 3">
    <name type="scientific">Letharia lupina</name>
    <dbReference type="NCBI Taxonomy" id="560253"/>
    <lineage>
        <taxon>Eukaryota</taxon>
        <taxon>Fungi</taxon>
        <taxon>Dikarya</taxon>
        <taxon>Ascomycota</taxon>
        <taxon>Pezizomycotina</taxon>
        <taxon>Lecanoromycetes</taxon>
        <taxon>OSLEUM clade</taxon>
        <taxon>Lecanoromycetidae</taxon>
        <taxon>Lecanorales</taxon>
        <taxon>Lecanorineae</taxon>
        <taxon>Parmeliaceae</taxon>
        <taxon>Letharia</taxon>
    </lineage>
</organism>
<proteinExistence type="predicted"/>
<feature type="region of interest" description="Disordered" evidence="1">
    <location>
        <begin position="93"/>
        <end position="177"/>
    </location>
</feature>
<gene>
    <name evidence="2" type="ORF">HO133_009135</name>
</gene>
<name>A0A8H6CN32_9LECA</name>
<comment type="caution">
    <text evidence="2">The sequence shown here is derived from an EMBL/GenBank/DDBJ whole genome shotgun (WGS) entry which is preliminary data.</text>
</comment>
<keyword evidence="3" id="KW-1185">Reference proteome</keyword>
<dbReference type="GeneID" id="59337530"/>
<sequence>MSEPDWTDVKAVRAWLGKRYHVANRETGSPFFQYLKDELAKGNKIQARETHLSRAEFLRWVWDTNTGSNGPRGFHYSMDAMRIPYYPEFIDESSLSRSPSPAHGGNMTRRGESNASDGHLPDHHQSSNPPRNKATNKPRKRKLGRKSKSAKQTVSTSLDDEKCAKQSRIKAPLSASDSKAMGISKGVKRIDAEALRRQKARVSTLRSRINCKRGKTDFFHPDQTSHRQKLS</sequence>
<accession>A0A8H6CN32</accession>
<feature type="compositionally biased region" description="Basic residues" evidence="1">
    <location>
        <begin position="134"/>
        <end position="149"/>
    </location>
</feature>
<dbReference type="Proteomes" id="UP000593566">
    <property type="component" value="Unassembled WGS sequence"/>
</dbReference>